<proteinExistence type="predicted"/>
<gene>
    <name evidence="1" type="ORF">GRJ2_000168300</name>
</gene>
<sequence>MVEEEVVVVVVVEEDEDDDDDDDWDEDALEETALEGFSTPLDLENGVDEYQFFTQALLAVQSRDAAWYHSLTAPLSEDQKKQLQEIYTLAEHRRNAAETKTVEQQSGYTFDNKGLITAFNFAGSTPGGN</sequence>
<organism evidence="1 2">
    <name type="scientific">Grus japonensis</name>
    <name type="common">Japanese crane</name>
    <name type="synonym">Red-crowned crane</name>
    <dbReference type="NCBI Taxonomy" id="30415"/>
    <lineage>
        <taxon>Eukaryota</taxon>
        <taxon>Metazoa</taxon>
        <taxon>Chordata</taxon>
        <taxon>Craniata</taxon>
        <taxon>Vertebrata</taxon>
        <taxon>Euteleostomi</taxon>
        <taxon>Archelosauria</taxon>
        <taxon>Archosauria</taxon>
        <taxon>Dinosauria</taxon>
        <taxon>Saurischia</taxon>
        <taxon>Theropoda</taxon>
        <taxon>Coelurosauria</taxon>
        <taxon>Aves</taxon>
        <taxon>Neognathae</taxon>
        <taxon>Neoaves</taxon>
        <taxon>Gruiformes</taxon>
        <taxon>Gruidae</taxon>
        <taxon>Grus</taxon>
    </lineage>
</organism>
<dbReference type="EMBL" id="BAAFJT010000001">
    <property type="protein sequence ID" value="GAB0177031.1"/>
    <property type="molecule type" value="Genomic_DNA"/>
</dbReference>
<name>A0ABC9VVC0_GRUJA</name>
<reference evidence="1 2" key="1">
    <citation type="submission" date="2024-06" db="EMBL/GenBank/DDBJ databases">
        <title>The draft genome of Grus japonensis, version 3.</title>
        <authorList>
            <person name="Nabeshima K."/>
            <person name="Suzuki S."/>
            <person name="Onuma M."/>
        </authorList>
    </citation>
    <scope>NUCLEOTIDE SEQUENCE [LARGE SCALE GENOMIC DNA]</scope>
    <source>
        <strain evidence="1 2">451A</strain>
    </source>
</reference>
<accession>A0ABC9VVC0</accession>
<evidence type="ECO:0000313" key="2">
    <source>
        <dbReference type="Proteomes" id="UP001623348"/>
    </source>
</evidence>
<dbReference type="SUPFAM" id="SSF48371">
    <property type="entry name" value="ARM repeat"/>
    <property type="match status" value="1"/>
</dbReference>
<evidence type="ECO:0000313" key="1">
    <source>
        <dbReference type="EMBL" id="GAB0177031.1"/>
    </source>
</evidence>
<protein>
    <submittedName>
        <fullName evidence="1">Importin-8</fullName>
    </submittedName>
</protein>
<comment type="caution">
    <text evidence="1">The sequence shown here is derived from an EMBL/GenBank/DDBJ whole genome shotgun (WGS) entry which is preliminary data.</text>
</comment>
<dbReference type="InterPro" id="IPR016024">
    <property type="entry name" value="ARM-type_fold"/>
</dbReference>
<dbReference type="Proteomes" id="UP001623348">
    <property type="component" value="Unassembled WGS sequence"/>
</dbReference>
<dbReference type="AlphaFoldDB" id="A0ABC9VVC0"/>
<keyword evidence="2" id="KW-1185">Reference proteome</keyword>